<feature type="region of interest" description="Disordered" evidence="6">
    <location>
        <begin position="112"/>
        <end position="140"/>
    </location>
</feature>
<dbReference type="InterPro" id="IPR036864">
    <property type="entry name" value="Zn2-C6_fun-type_DNA-bd_sf"/>
</dbReference>
<comment type="subcellular location">
    <subcellularLocation>
        <location evidence="1">Nucleus</location>
    </subcellularLocation>
</comment>
<keyword evidence="5" id="KW-0539">Nucleus</keyword>
<dbReference type="AlphaFoldDB" id="A0A4Q9PQB2"/>
<dbReference type="GO" id="GO:0008270">
    <property type="term" value="F:zinc ion binding"/>
    <property type="evidence" value="ECO:0007669"/>
    <property type="project" value="InterPro"/>
</dbReference>
<evidence type="ECO:0000256" key="3">
    <source>
        <dbReference type="ARBA" id="ARBA00023015"/>
    </source>
</evidence>
<evidence type="ECO:0000256" key="5">
    <source>
        <dbReference type="ARBA" id="ARBA00023242"/>
    </source>
</evidence>
<evidence type="ECO:0000256" key="4">
    <source>
        <dbReference type="ARBA" id="ARBA00023163"/>
    </source>
</evidence>
<accession>A0A4Q9PQB2</accession>
<dbReference type="PANTHER" id="PTHR47338:SF29">
    <property type="entry name" value="ZN(2)-C6 FUNGAL-TYPE DOMAIN-CONTAINING PROTEIN"/>
    <property type="match status" value="1"/>
</dbReference>
<evidence type="ECO:0000313" key="9">
    <source>
        <dbReference type="Proteomes" id="UP000292082"/>
    </source>
</evidence>
<dbReference type="InterPro" id="IPR001138">
    <property type="entry name" value="Zn2Cys6_DnaBD"/>
</dbReference>
<dbReference type="GO" id="GO:0000981">
    <property type="term" value="F:DNA-binding transcription factor activity, RNA polymerase II-specific"/>
    <property type="evidence" value="ECO:0007669"/>
    <property type="project" value="InterPro"/>
</dbReference>
<dbReference type="InterPro" id="IPR050815">
    <property type="entry name" value="TF_fung"/>
</dbReference>
<dbReference type="EMBL" id="ML145150">
    <property type="protein sequence ID" value="TBU56531.1"/>
    <property type="molecule type" value="Genomic_DNA"/>
</dbReference>
<dbReference type="PANTHER" id="PTHR47338">
    <property type="entry name" value="ZN(II)2CYS6 TRANSCRIPTION FACTOR (EUROFUNG)-RELATED"/>
    <property type="match status" value="1"/>
</dbReference>
<feature type="domain" description="Zn(2)-C6 fungal-type" evidence="7">
    <location>
        <begin position="66"/>
        <end position="98"/>
    </location>
</feature>
<proteinExistence type="predicted"/>
<dbReference type="Gene3D" id="4.10.240.10">
    <property type="entry name" value="Zn(2)-C6 fungal-type DNA-binding domain"/>
    <property type="match status" value="1"/>
</dbReference>
<gene>
    <name evidence="8" type="ORF">BD310DRAFT_882529</name>
</gene>
<evidence type="ECO:0000256" key="1">
    <source>
        <dbReference type="ARBA" id="ARBA00004123"/>
    </source>
</evidence>
<keyword evidence="4" id="KW-0804">Transcription</keyword>
<evidence type="ECO:0000313" key="8">
    <source>
        <dbReference type="EMBL" id="TBU56531.1"/>
    </source>
</evidence>
<dbReference type="Pfam" id="PF00172">
    <property type="entry name" value="Zn_clus"/>
    <property type="match status" value="1"/>
</dbReference>
<keyword evidence="2" id="KW-0479">Metal-binding</keyword>
<protein>
    <recommendedName>
        <fullName evidence="7">Zn(2)-C6 fungal-type domain-containing protein</fullName>
    </recommendedName>
</protein>
<dbReference type="GO" id="GO:0005634">
    <property type="term" value="C:nucleus"/>
    <property type="evidence" value="ECO:0007669"/>
    <property type="project" value="UniProtKB-SubCell"/>
</dbReference>
<evidence type="ECO:0000259" key="7">
    <source>
        <dbReference type="Pfam" id="PF00172"/>
    </source>
</evidence>
<dbReference type="Proteomes" id="UP000292082">
    <property type="component" value="Unassembled WGS sequence"/>
</dbReference>
<reference evidence="8 9" key="1">
    <citation type="submission" date="2019-01" db="EMBL/GenBank/DDBJ databases">
        <title>Draft genome sequences of three monokaryotic isolates of the white-rot basidiomycete fungus Dichomitus squalens.</title>
        <authorList>
            <consortium name="DOE Joint Genome Institute"/>
            <person name="Lopez S.C."/>
            <person name="Andreopoulos B."/>
            <person name="Pangilinan J."/>
            <person name="Lipzen A."/>
            <person name="Riley R."/>
            <person name="Ahrendt S."/>
            <person name="Ng V."/>
            <person name="Barry K."/>
            <person name="Daum C."/>
            <person name="Grigoriev I.V."/>
            <person name="Hilden K.S."/>
            <person name="Makela M.R."/>
            <person name="de Vries R.P."/>
        </authorList>
    </citation>
    <scope>NUCLEOTIDE SEQUENCE [LARGE SCALE GENOMIC DNA]</scope>
    <source>
        <strain evidence="8 9">CBS 464.89</strain>
    </source>
</reference>
<dbReference type="STRING" id="114155.A0A4Q9PQB2"/>
<evidence type="ECO:0000256" key="6">
    <source>
        <dbReference type="SAM" id="MobiDB-lite"/>
    </source>
</evidence>
<keyword evidence="9" id="KW-1185">Reference proteome</keyword>
<feature type="region of interest" description="Disordered" evidence="6">
    <location>
        <begin position="1"/>
        <end position="21"/>
    </location>
</feature>
<feature type="compositionally biased region" description="Polar residues" evidence="6">
    <location>
        <begin position="11"/>
        <end position="21"/>
    </location>
</feature>
<organism evidence="8 9">
    <name type="scientific">Dichomitus squalens</name>
    <dbReference type="NCBI Taxonomy" id="114155"/>
    <lineage>
        <taxon>Eukaryota</taxon>
        <taxon>Fungi</taxon>
        <taxon>Dikarya</taxon>
        <taxon>Basidiomycota</taxon>
        <taxon>Agaricomycotina</taxon>
        <taxon>Agaricomycetes</taxon>
        <taxon>Polyporales</taxon>
        <taxon>Polyporaceae</taxon>
        <taxon>Dichomitus</taxon>
    </lineage>
</organism>
<dbReference type="CDD" id="cd00067">
    <property type="entry name" value="GAL4"/>
    <property type="match status" value="1"/>
</dbReference>
<name>A0A4Q9PQB2_9APHY</name>
<evidence type="ECO:0000256" key="2">
    <source>
        <dbReference type="ARBA" id="ARBA00022723"/>
    </source>
</evidence>
<sequence>MGLNPLDRNVTARSPSADSVRTSAPLLPATTAAVQLVLVPNLRIFSRRARRVFLAGEYPDEDPNSRKKKKCDAKRPTCSTCKAANKHSQCLYEDDAQRNLIQSLVARTRELEERLASAEQSPRNSPPLQGYSAPTPEGLPIHLPTSFPENPYAGLFPAWKPPVLEVLSSNPPELSPRNTLEQYRDFRLLALSYSSHYGMKLSSEAKDALVTGDFYSPYIHPALIHAAQLLGCTTWSQLNRTTPMGTVETLELEATLALLTSDTQPLVALQVHNCLGVYYFIRHMFSEGVESIRMASDLVRRRNLRFIAPATDVWDPMLELSRESEETVCALSHLLYMNIARFVVLGMPSELGPEYEQEFQSIPLMYPQLSRTYLSILRARGILLFHRTRQLSAQLQNLPESPWEHQSSGGLRASGESTWLAEYWSLLEEVEMNLASVNPALLKASLNPDLRSSAHGLKICLIVTLTAEAELHHLAPETHAESRQHCLNAVLKLVGVGKTFSAEDYELLDPVLGLCWLTAAKILFEESRRSMDELSAMNWATARSVLAACAPVLAQALPLLEQPLNQIIGRAASFSLHG</sequence>
<feature type="compositionally biased region" description="Polar residues" evidence="6">
    <location>
        <begin position="118"/>
        <end position="127"/>
    </location>
</feature>
<keyword evidence="3" id="KW-0805">Transcription regulation</keyword>